<evidence type="ECO:0000313" key="3">
    <source>
        <dbReference type="EnsemblMetazoa" id="tetur01g00620.1"/>
    </source>
</evidence>
<dbReference type="KEGG" id="tut:107365363"/>
<dbReference type="InterPro" id="IPR041489">
    <property type="entry name" value="PDZ_6"/>
</dbReference>
<dbReference type="SMART" id="SM00228">
    <property type="entry name" value="PDZ"/>
    <property type="match status" value="2"/>
</dbReference>
<dbReference type="InterPro" id="IPR001478">
    <property type="entry name" value="PDZ"/>
</dbReference>
<dbReference type="Gene3D" id="2.30.42.10">
    <property type="match status" value="2"/>
</dbReference>
<feature type="domain" description="PDZ" evidence="2">
    <location>
        <begin position="140"/>
        <end position="219"/>
    </location>
</feature>
<dbReference type="InterPro" id="IPR036034">
    <property type="entry name" value="PDZ_sf"/>
</dbReference>
<dbReference type="PROSITE" id="PS50106">
    <property type="entry name" value="PDZ"/>
    <property type="match status" value="2"/>
</dbReference>
<reference evidence="4" key="1">
    <citation type="submission" date="2011-08" db="EMBL/GenBank/DDBJ databases">
        <authorList>
            <person name="Rombauts S."/>
        </authorList>
    </citation>
    <scope>NUCLEOTIDE SEQUENCE</scope>
    <source>
        <strain evidence="4">London</strain>
    </source>
</reference>
<proteinExistence type="predicted"/>
<sequence>MSLYPSLEDMKTDQMIQAQINTATRVSANSSSAEGGYPTLLPFASSHQPTSPSAPYPVDSRRIEQNELHMYPALVDLHEYMGLNLSSAELALVASPNNTVANLSSQSLVSVSPGSANMVAPLSGESVGLKRAAVTHGLRQLTLCKDKNGKVGLRVRTLNKGVFVVLVNVGSPAALAGLRFGDQILQINDENVAGYSMEKVHDIIRKSPVNGINIVVRDRPFERTITLHKDSNGHTGFAFKDGKITHIVKDSSAARNGLLIEHHLLEVNGQNVVGLNDKAIRQIIEENERVITLTIMPSMIFDHMVKSMASGMLKKLMDHSIPDF</sequence>
<dbReference type="SUPFAM" id="SSF50156">
    <property type="entry name" value="PDZ domain-like"/>
    <property type="match status" value="2"/>
</dbReference>
<dbReference type="Proteomes" id="UP000015104">
    <property type="component" value="Unassembled WGS sequence"/>
</dbReference>
<dbReference type="eggNOG" id="KOG0849">
    <property type="taxonomic scope" value="Eukaryota"/>
</dbReference>
<evidence type="ECO:0000313" key="4">
    <source>
        <dbReference type="Proteomes" id="UP000015104"/>
    </source>
</evidence>
<dbReference type="HOGENOM" id="CLU_059870_0_0_1"/>
<dbReference type="OrthoDB" id="10059177at2759"/>
<dbReference type="Pfam" id="PF17820">
    <property type="entry name" value="PDZ_6"/>
    <property type="match status" value="1"/>
</dbReference>
<dbReference type="OMA" id="HKMIKKA"/>
<dbReference type="STRING" id="32264.T1JPS3"/>
<dbReference type="CDD" id="cd06721">
    <property type="entry name" value="PDZ1_syntenin-like"/>
    <property type="match status" value="1"/>
</dbReference>
<dbReference type="Pfam" id="PF00595">
    <property type="entry name" value="PDZ"/>
    <property type="match status" value="1"/>
</dbReference>
<keyword evidence="4" id="KW-1185">Reference proteome</keyword>
<feature type="domain" description="PDZ" evidence="2">
    <location>
        <begin position="224"/>
        <end position="299"/>
    </location>
</feature>
<dbReference type="PANTHER" id="PTHR12345">
    <property type="entry name" value="SYNTENIN RELATED"/>
    <property type="match status" value="1"/>
</dbReference>
<dbReference type="InterPro" id="IPR051230">
    <property type="entry name" value="APP-Binding"/>
</dbReference>
<reference evidence="3" key="2">
    <citation type="submission" date="2015-06" db="UniProtKB">
        <authorList>
            <consortium name="EnsemblMetazoa"/>
        </authorList>
    </citation>
    <scope>IDENTIFICATION</scope>
</reference>
<dbReference type="FunFam" id="2.30.42.10:FF:000043">
    <property type="entry name" value="Syntenin-1 isoform X1"/>
    <property type="match status" value="1"/>
</dbReference>
<keyword evidence="1" id="KW-0677">Repeat</keyword>
<organism evidence="3 4">
    <name type="scientific">Tetranychus urticae</name>
    <name type="common">Two-spotted spider mite</name>
    <dbReference type="NCBI Taxonomy" id="32264"/>
    <lineage>
        <taxon>Eukaryota</taxon>
        <taxon>Metazoa</taxon>
        <taxon>Ecdysozoa</taxon>
        <taxon>Arthropoda</taxon>
        <taxon>Chelicerata</taxon>
        <taxon>Arachnida</taxon>
        <taxon>Acari</taxon>
        <taxon>Acariformes</taxon>
        <taxon>Trombidiformes</taxon>
        <taxon>Prostigmata</taxon>
        <taxon>Eleutherengona</taxon>
        <taxon>Raphignathae</taxon>
        <taxon>Tetranychoidea</taxon>
        <taxon>Tetranychidae</taxon>
        <taxon>Tetranychus</taxon>
    </lineage>
</organism>
<protein>
    <recommendedName>
        <fullName evidence="2">PDZ domain-containing protein</fullName>
    </recommendedName>
</protein>
<name>T1JPS3_TETUR</name>
<dbReference type="EnsemblMetazoa" id="tetur01g00620.1">
    <property type="protein sequence ID" value="tetur01g00620.1"/>
    <property type="gene ID" value="tetur01g00620"/>
</dbReference>
<dbReference type="EMBL" id="CAEY01000429">
    <property type="status" value="NOT_ANNOTATED_CDS"/>
    <property type="molecule type" value="Genomic_DNA"/>
</dbReference>
<accession>T1JPS3</accession>
<dbReference type="PANTHER" id="PTHR12345:SF3">
    <property type="entry name" value="PDZ DOMAIN-CONTAINING PROTEIN"/>
    <property type="match status" value="1"/>
</dbReference>
<evidence type="ECO:0000259" key="2">
    <source>
        <dbReference type="PROSITE" id="PS50106"/>
    </source>
</evidence>
<dbReference type="AlphaFoldDB" id="T1JPS3"/>
<evidence type="ECO:0000256" key="1">
    <source>
        <dbReference type="ARBA" id="ARBA00022737"/>
    </source>
</evidence>
<dbReference type="CDD" id="cd06794">
    <property type="entry name" value="PDZ2_syntenin-like"/>
    <property type="match status" value="1"/>
</dbReference>
<dbReference type="GO" id="GO:0005737">
    <property type="term" value="C:cytoplasm"/>
    <property type="evidence" value="ECO:0007669"/>
    <property type="project" value="TreeGrafter"/>
</dbReference>
<gene>
    <name evidence="3" type="primary">107365363</name>
</gene>
<dbReference type="GO" id="GO:0005886">
    <property type="term" value="C:plasma membrane"/>
    <property type="evidence" value="ECO:0007669"/>
    <property type="project" value="TreeGrafter"/>
</dbReference>